<gene>
    <name evidence="2" type="ORF">J5Y09_17270</name>
</gene>
<dbReference type="SUPFAM" id="SSF54001">
    <property type="entry name" value="Cysteine proteinases"/>
    <property type="match status" value="1"/>
</dbReference>
<dbReference type="Gene3D" id="2.60.40.2250">
    <property type="match status" value="1"/>
</dbReference>
<accession>A0ABS4AWF9</accession>
<dbReference type="PANTHER" id="PTHR33490">
    <property type="entry name" value="BLR5614 PROTEIN-RELATED"/>
    <property type="match status" value="1"/>
</dbReference>
<dbReference type="EMBL" id="JAGIYZ010000018">
    <property type="protein sequence ID" value="MBP0465681.1"/>
    <property type="molecule type" value="Genomic_DNA"/>
</dbReference>
<protein>
    <submittedName>
        <fullName evidence="2">Transglutaminase family protein</fullName>
    </submittedName>
</protein>
<organism evidence="2 3">
    <name type="scientific">Roseomonas nitratireducens</name>
    <dbReference type="NCBI Taxonomy" id="2820810"/>
    <lineage>
        <taxon>Bacteria</taxon>
        <taxon>Pseudomonadati</taxon>
        <taxon>Pseudomonadota</taxon>
        <taxon>Alphaproteobacteria</taxon>
        <taxon>Acetobacterales</taxon>
        <taxon>Roseomonadaceae</taxon>
        <taxon>Roseomonas</taxon>
    </lineage>
</organism>
<dbReference type="SMART" id="SM00460">
    <property type="entry name" value="TGc"/>
    <property type="match status" value="1"/>
</dbReference>
<dbReference type="Proteomes" id="UP000680815">
    <property type="component" value="Unassembled WGS sequence"/>
</dbReference>
<evidence type="ECO:0000313" key="3">
    <source>
        <dbReference type="Proteomes" id="UP000680815"/>
    </source>
</evidence>
<name>A0ABS4AWF9_9PROT</name>
<dbReference type="InterPro" id="IPR002931">
    <property type="entry name" value="Transglutaminase-like"/>
</dbReference>
<dbReference type="RefSeq" id="WP_209353070.1">
    <property type="nucleotide sequence ID" value="NZ_JAGIYZ010000018.1"/>
</dbReference>
<sequence length="269" mass="29699">MRIGAGCQIVYDCPQPTPMLLVVTPHPSRAPDLVGPHSLDFDPPVAARSYSDGFGNVCTRIVAPAGRLTIATRLVVEDSGMPDPVIRAAWQRSVEELPDEMLIYLLGSRYCDTDRLSDIAWSLFGQGPTGWDRVQAICDYVHDRIAFGYEHARATRTASEAFMERRGVCRDYAHLAITLCRCVNIPARYCTGYLGDIGMPPPYGPMDFAAWFEVYLDDCWHTFDARNNVPRIGRILLARGRDATDVAIATTFGPCTLAGFSVFTDEVAA</sequence>
<evidence type="ECO:0000313" key="2">
    <source>
        <dbReference type="EMBL" id="MBP0465681.1"/>
    </source>
</evidence>
<proteinExistence type="predicted"/>
<dbReference type="InterPro" id="IPR038765">
    <property type="entry name" value="Papain-like_cys_pep_sf"/>
</dbReference>
<reference evidence="2 3" key="1">
    <citation type="submission" date="2021-03" db="EMBL/GenBank/DDBJ databases">
        <authorList>
            <person name="So Y."/>
        </authorList>
    </citation>
    <scope>NUCLEOTIDE SEQUENCE [LARGE SCALE GENOMIC DNA]</scope>
    <source>
        <strain evidence="2 3">PWR1</strain>
    </source>
</reference>
<dbReference type="PANTHER" id="PTHR33490:SF12">
    <property type="entry name" value="BLL5557 PROTEIN"/>
    <property type="match status" value="1"/>
</dbReference>
<dbReference type="Pfam" id="PF01841">
    <property type="entry name" value="Transglut_core"/>
    <property type="match status" value="1"/>
</dbReference>
<keyword evidence="3" id="KW-1185">Reference proteome</keyword>
<comment type="caution">
    <text evidence="2">The sequence shown here is derived from an EMBL/GenBank/DDBJ whole genome shotgun (WGS) entry which is preliminary data.</text>
</comment>
<evidence type="ECO:0000259" key="1">
    <source>
        <dbReference type="SMART" id="SM00460"/>
    </source>
</evidence>
<feature type="domain" description="Transglutaminase-like" evidence="1">
    <location>
        <begin position="161"/>
        <end position="227"/>
    </location>
</feature>
<dbReference type="Gene3D" id="3.10.620.30">
    <property type="match status" value="1"/>
</dbReference>